<evidence type="ECO:0000259" key="3">
    <source>
        <dbReference type="Pfam" id="PF00326"/>
    </source>
</evidence>
<reference evidence="4" key="1">
    <citation type="submission" date="2024-06" db="EMBL/GenBank/DDBJ databases">
        <title>Caulobacter inopinatus, sp. nov.</title>
        <authorList>
            <person name="Donachie S.P."/>
        </authorList>
    </citation>
    <scope>NUCLEOTIDE SEQUENCE</scope>
    <source>
        <strain evidence="4">73W</strain>
    </source>
</reference>
<evidence type="ECO:0000313" key="4">
    <source>
        <dbReference type="EMBL" id="XDO96195.1"/>
    </source>
</evidence>
<dbReference type="SUPFAM" id="SSF53474">
    <property type="entry name" value="alpha/beta-Hydrolases"/>
    <property type="match status" value="1"/>
</dbReference>
<dbReference type="RefSeq" id="WP_369059049.1">
    <property type="nucleotide sequence ID" value="NZ_CP158375.1"/>
</dbReference>
<dbReference type="PANTHER" id="PTHR22946:SF9">
    <property type="entry name" value="POLYKETIDE TRANSFERASE AF380"/>
    <property type="match status" value="1"/>
</dbReference>
<dbReference type="GO" id="GO:0006508">
    <property type="term" value="P:proteolysis"/>
    <property type="evidence" value="ECO:0007669"/>
    <property type="project" value="InterPro"/>
</dbReference>
<dbReference type="InterPro" id="IPR001375">
    <property type="entry name" value="Peptidase_S9_cat"/>
</dbReference>
<dbReference type="InterPro" id="IPR029058">
    <property type="entry name" value="AB_hydrolase_fold"/>
</dbReference>
<accession>A0AB39KRF4</accession>
<dbReference type="PANTHER" id="PTHR22946">
    <property type="entry name" value="DIENELACTONE HYDROLASE DOMAIN-CONTAINING PROTEIN-RELATED"/>
    <property type="match status" value="1"/>
</dbReference>
<protein>
    <submittedName>
        <fullName evidence="4">Prolyl oligopeptidase family serine peptidase</fullName>
    </submittedName>
</protein>
<organism evidence="4">
    <name type="scientific">Caulobacter sp. 73W</name>
    <dbReference type="NCBI Taxonomy" id="3161137"/>
    <lineage>
        <taxon>Bacteria</taxon>
        <taxon>Pseudomonadati</taxon>
        <taxon>Pseudomonadota</taxon>
        <taxon>Alphaproteobacteria</taxon>
        <taxon>Caulobacterales</taxon>
        <taxon>Caulobacteraceae</taxon>
        <taxon>Caulobacter</taxon>
    </lineage>
</organism>
<dbReference type="InterPro" id="IPR011042">
    <property type="entry name" value="6-blade_b-propeller_TolB-like"/>
</dbReference>
<gene>
    <name evidence="4" type="ORF">ABOZ73_15650</name>
</gene>
<keyword evidence="1" id="KW-0378">Hydrolase</keyword>
<dbReference type="AlphaFoldDB" id="A0AB39KRF4"/>
<sequence length="732" mass="79255">MDPKDRWAIVQTSRPLREAPSFDLAEHVYQALGRITLFDLRAPTEGTPLLEAAGDGVVVGAPSPDGESVIVHRVLGHDRELGVLTIKDRSVRWSGLTTEPSVFGATAVWVDNRQVLVASVATDGPRRRFGRPWQSQAASAAAWAAAARDESAVTVSGTGRLAHQHPPAPKGALSLWNARTGDLRTIVDREVVDYELSPDRSLAAVLIAEEEAAADDQVQVATPLLRTRLLLAPLTKTDVKPLAPGLDVSTDLLAWSPDSKGLLVVARRDGASWPQAEIWRINIDGTPPRSLCPRFVGGEARKRVAAGSAAAWLGGRPVVAPVGEWFDPASGTRYGRGQLVATDGKALFLKEHDKLWRVDRGGRRLEVKIAARALRRDPEAAGRVQSSPSQLGAADWGTVASPLADGWVFDQVTHETGVTDLVGHRGDKRRTFMSINTHLASSTISRPLPVRHPNAEGALVTSWLFLPPEKRATPKPLIVLVYPGDWSEASLRRASRANPGFTTNVHLLTGQGYPVLMPTLPFEDPTDPQKGLAEAMLRAVDAAGAQHGVPIDRLVLWGRSFGGWAALMAAQQSNRFGASVAVVPVSNFLGLYGSIDPISAIYPQYFFNSNASWFDTARGGVGGPPWVDPQRHLRNSPALFANRQHAPVLIAHGDLDFLSNDARQMFGMIRRAGGDAELRTYHGSEHELMIPSQLRDFYDRAFNFIDEVLPPTGEPRSPAPTPPPPVAARPDR</sequence>
<dbReference type="GO" id="GO:0008236">
    <property type="term" value="F:serine-type peptidase activity"/>
    <property type="evidence" value="ECO:0007669"/>
    <property type="project" value="InterPro"/>
</dbReference>
<evidence type="ECO:0000256" key="1">
    <source>
        <dbReference type="ARBA" id="ARBA00022801"/>
    </source>
</evidence>
<proteinExistence type="predicted"/>
<evidence type="ECO:0000256" key="2">
    <source>
        <dbReference type="SAM" id="MobiDB-lite"/>
    </source>
</evidence>
<dbReference type="Gene3D" id="3.40.50.1820">
    <property type="entry name" value="alpha/beta hydrolase"/>
    <property type="match status" value="1"/>
</dbReference>
<dbReference type="EMBL" id="CP158375">
    <property type="protein sequence ID" value="XDO96195.1"/>
    <property type="molecule type" value="Genomic_DNA"/>
</dbReference>
<feature type="compositionally biased region" description="Pro residues" evidence="2">
    <location>
        <begin position="717"/>
        <end position="732"/>
    </location>
</feature>
<dbReference type="SUPFAM" id="SSF82171">
    <property type="entry name" value="DPP6 N-terminal domain-like"/>
    <property type="match status" value="1"/>
</dbReference>
<dbReference type="Pfam" id="PF00326">
    <property type="entry name" value="Peptidase_S9"/>
    <property type="match status" value="1"/>
</dbReference>
<feature type="region of interest" description="Disordered" evidence="2">
    <location>
        <begin position="709"/>
        <end position="732"/>
    </location>
</feature>
<dbReference type="Gene3D" id="2.120.10.30">
    <property type="entry name" value="TolB, C-terminal domain"/>
    <property type="match status" value="1"/>
</dbReference>
<name>A0AB39KRF4_9CAUL</name>
<dbReference type="InterPro" id="IPR050261">
    <property type="entry name" value="FrsA_esterase"/>
</dbReference>
<feature type="domain" description="Peptidase S9 prolyl oligopeptidase catalytic" evidence="3">
    <location>
        <begin position="536"/>
        <end position="709"/>
    </location>
</feature>
<dbReference type="GO" id="GO:0052689">
    <property type="term" value="F:carboxylic ester hydrolase activity"/>
    <property type="evidence" value="ECO:0007669"/>
    <property type="project" value="UniProtKB-ARBA"/>
</dbReference>